<organism evidence="7 8">
    <name type="scientific">Phaseolus coccineus</name>
    <name type="common">Scarlet runner bean</name>
    <name type="synonym">Phaseolus multiflorus</name>
    <dbReference type="NCBI Taxonomy" id="3886"/>
    <lineage>
        <taxon>Eukaryota</taxon>
        <taxon>Viridiplantae</taxon>
        <taxon>Streptophyta</taxon>
        <taxon>Embryophyta</taxon>
        <taxon>Tracheophyta</taxon>
        <taxon>Spermatophyta</taxon>
        <taxon>Magnoliopsida</taxon>
        <taxon>eudicotyledons</taxon>
        <taxon>Gunneridae</taxon>
        <taxon>Pentapetalae</taxon>
        <taxon>rosids</taxon>
        <taxon>fabids</taxon>
        <taxon>Fabales</taxon>
        <taxon>Fabaceae</taxon>
        <taxon>Papilionoideae</taxon>
        <taxon>50 kb inversion clade</taxon>
        <taxon>NPAAA clade</taxon>
        <taxon>indigoferoid/millettioid clade</taxon>
        <taxon>Phaseoleae</taxon>
        <taxon>Phaseolus</taxon>
    </lineage>
</organism>
<dbReference type="GO" id="GO:0022857">
    <property type="term" value="F:transmembrane transporter activity"/>
    <property type="evidence" value="ECO:0007669"/>
    <property type="project" value="InterPro"/>
</dbReference>
<dbReference type="Pfam" id="PF00854">
    <property type="entry name" value="PTR2"/>
    <property type="match status" value="1"/>
</dbReference>
<feature type="transmembrane region" description="Helical" evidence="6">
    <location>
        <begin position="315"/>
        <end position="334"/>
    </location>
</feature>
<evidence type="ECO:0000313" key="7">
    <source>
        <dbReference type="EMBL" id="KAK7373810.1"/>
    </source>
</evidence>
<dbReference type="AlphaFoldDB" id="A0AAN9NJR1"/>
<evidence type="ECO:0000256" key="4">
    <source>
        <dbReference type="ARBA" id="ARBA00022989"/>
    </source>
</evidence>
<keyword evidence="8" id="KW-1185">Reference proteome</keyword>
<dbReference type="GO" id="GO:0016020">
    <property type="term" value="C:membrane"/>
    <property type="evidence" value="ECO:0007669"/>
    <property type="project" value="UniProtKB-SubCell"/>
</dbReference>
<evidence type="ECO:0000256" key="5">
    <source>
        <dbReference type="ARBA" id="ARBA00023136"/>
    </source>
</evidence>
<comment type="subcellular location">
    <subcellularLocation>
        <location evidence="1">Membrane</location>
        <topology evidence="1">Multi-pass membrane protein</topology>
    </subcellularLocation>
</comment>
<feature type="transmembrane region" description="Helical" evidence="6">
    <location>
        <begin position="188"/>
        <end position="206"/>
    </location>
</feature>
<comment type="caution">
    <text evidence="7">The sequence shown here is derived from an EMBL/GenBank/DDBJ whole genome shotgun (WGS) entry which is preliminary data.</text>
</comment>
<evidence type="ECO:0000256" key="2">
    <source>
        <dbReference type="ARBA" id="ARBA00005982"/>
    </source>
</evidence>
<name>A0AAN9NJR1_PHACN</name>
<gene>
    <name evidence="7" type="ORF">VNO80_07230</name>
</gene>
<feature type="transmembrane region" description="Helical" evidence="6">
    <location>
        <begin position="153"/>
        <end position="176"/>
    </location>
</feature>
<feature type="transmembrane region" description="Helical" evidence="6">
    <location>
        <begin position="31"/>
        <end position="50"/>
    </location>
</feature>
<sequence>MPKTLQYAFGADEFDTKTEEGKAQLESFSNWWYFLFTAALLVALTAVVHIQTNVSWLLFVSSFPLPKEASSVKVVVAASRKRNVSFYDPPYVCESEQRLTKHAQTNTIRCLDKVVVITDPSERDRNGETVDGWRLRSVQQVEELKTILATLPVWLAGIICFLSMGQVTSFGILQVLQTNRSNGPHFNVPLAWMGLLPMIVLSLWIFLYGRIYVPRIFIGILFFIACMVVSGLVEAHRRSSARKHGSLESPSSIWWLVPQFALSGLVEFFTAIPMRDLSIANSLNTILIRIIVTVTRNGRRPWLRSNDLNKNRLEYYYYTIAVLGGLNLLYFQFFSGGYLHNEVLQRPCRNEAEDEEYGYRP</sequence>
<dbReference type="InterPro" id="IPR000109">
    <property type="entry name" value="POT_fam"/>
</dbReference>
<evidence type="ECO:0000256" key="3">
    <source>
        <dbReference type="ARBA" id="ARBA00022692"/>
    </source>
</evidence>
<evidence type="ECO:0000256" key="1">
    <source>
        <dbReference type="ARBA" id="ARBA00004141"/>
    </source>
</evidence>
<keyword evidence="3 6" id="KW-0812">Transmembrane</keyword>
<evidence type="ECO:0000313" key="8">
    <source>
        <dbReference type="Proteomes" id="UP001374584"/>
    </source>
</evidence>
<keyword evidence="5 6" id="KW-0472">Membrane</keyword>
<comment type="similarity">
    <text evidence="2">Belongs to the major facilitator superfamily. Proton-dependent oligopeptide transporter (POT/PTR) (TC 2.A.17) family.</text>
</comment>
<evidence type="ECO:0000256" key="6">
    <source>
        <dbReference type="SAM" id="Phobius"/>
    </source>
</evidence>
<dbReference type="EMBL" id="JAYMYR010000003">
    <property type="protein sequence ID" value="KAK7373810.1"/>
    <property type="molecule type" value="Genomic_DNA"/>
</dbReference>
<dbReference type="PANTHER" id="PTHR11654">
    <property type="entry name" value="OLIGOPEPTIDE TRANSPORTER-RELATED"/>
    <property type="match status" value="1"/>
</dbReference>
<keyword evidence="4 6" id="KW-1133">Transmembrane helix</keyword>
<proteinExistence type="inferred from homology"/>
<accession>A0AAN9NJR1</accession>
<dbReference type="Gene3D" id="1.20.1250.20">
    <property type="entry name" value="MFS general substrate transporter like domains"/>
    <property type="match status" value="1"/>
</dbReference>
<feature type="transmembrane region" description="Helical" evidence="6">
    <location>
        <begin position="212"/>
        <end position="233"/>
    </location>
</feature>
<reference evidence="7 8" key="1">
    <citation type="submission" date="2024-01" db="EMBL/GenBank/DDBJ databases">
        <title>The genomes of 5 underutilized Papilionoideae crops provide insights into root nodulation and disease resistanc.</title>
        <authorList>
            <person name="Jiang F."/>
        </authorList>
    </citation>
    <scope>NUCLEOTIDE SEQUENCE [LARGE SCALE GENOMIC DNA]</scope>
    <source>
        <strain evidence="7">JINMINGXINNONG_FW02</strain>
        <tissue evidence="7">Leaves</tissue>
    </source>
</reference>
<dbReference type="Proteomes" id="UP001374584">
    <property type="component" value="Unassembled WGS sequence"/>
</dbReference>
<protein>
    <submittedName>
        <fullName evidence="7">Uncharacterized protein</fullName>
    </submittedName>
</protein>
<dbReference type="InterPro" id="IPR036259">
    <property type="entry name" value="MFS_trans_sf"/>
</dbReference>